<dbReference type="SUPFAM" id="SSF48498">
    <property type="entry name" value="Tetracyclin repressor-like, C-terminal domain"/>
    <property type="match status" value="1"/>
</dbReference>
<dbReference type="Gene3D" id="1.10.357.10">
    <property type="entry name" value="Tetracycline Repressor, domain 2"/>
    <property type="match status" value="1"/>
</dbReference>
<feature type="DNA-binding region" description="H-T-H motif" evidence="3">
    <location>
        <begin position="31"/>
        <end position="50"/>
    </location>
</feature>
<name>A0A941DU34_9BACI</name>
<keyword evidence="1" id="KW-0678">Repressor</keyword>
<evidence type="ECO:0000259" key="4">
    <source>
        <dbReference type="PROSITE" id="PS50977"/>
    </source>
</evidence>
<keyword evidence="2 3" id="KW-0238">DNA-binding</keyword>
<gene>
    <name evidence="5" type="ORF">KCX74_06825</name>
</gene>
<feature type="domain" description="HTH tetR-type" evidence="4">
    <location>
        <begin position="8"/>
        <end position="68"/>
    </location>
</feature>
<dbReference type="InterPro" id="IPR036271">
    <property type="entry name" value="Tet_transcr_reg_TetR-rel_C_sf"/>
</dbReference>
<dbReference type="RefSeq" id="WP_051388432.1">
    <property type="nucleotide sequence ID" value="NZ_BAAACY010000027.1"/>
</dbReference>
<dbReference type="AlphaFoldDB" id="A0A941DU34"/>
<dbReference type="PROSITE" id="PS01081">
    <property type="entry name" value="HTH_TETR_1"/>
    <property type="match status" value="1"/>
</dbReference>
<protein>
    <submittedName>
        <fullName evidence="5">TetR/AcrR family transcriptional regulator</fullName>
    </submittedName>
</protein>
<evidence type="ECO:0000256" key="1">
    <source>
        <dbReference type="ARBA" id="ARBA00022491"/>
    </source>
</evidence>
<comment type="caution">
    <text evidence="5">The sequence shown here is derived from an EMBL/GenBank/DDBJ whole genome shotgun (WGS) entry which is preliminary data.</text>
</comment>
<dbReference type="PROSITE" id="PS50977">
    <property type="entry name" value="HTH_TETR_2"/>
    <property type="match status" value="1"/>
</dbReference>
<dbReference type="PANTHER" id="PTHR43479">
    <property type="entry name" value="ACREF/ENVCD OPERON REPRESSOR-RELATED"/>
    <property type="match status" value="1"/>
</dbReference>
<accession>A0A941DU34</accession>
<evidence type="ECO:0000256" key="3">
    <source>
        <dbReference type="PROSITE-ProRule" id="PRU00335"/>
    </source>
</evidence>
<dbReference type="InterPro" id="IPR023772">
    <property type="entry name" value="DNA-bd_HTH_TetR-type_CS"/>
</dbReference>
<keyword evidence="6" id="KW-1185">Reference proteome</keyword>
<dbReference type="SUPFAM" id="SSF46689">
    <property type="entry name" value="Homeodomain-like"/>
    <property type="match status" value="1"/>
</dbReference>
<dbReference type="InterPro" id="IPR001647">
    <property type="entry name" value="HTH_TetR"/>
</dbReference>
<dbReference type="EMBL" id="JAGSOT010000015">
    <property type="protein sequence ID" value="MBR7795756.1"/>
    <property type="molecule type" value="Genomic_DNA"/>
</dbReference>
<organism evidence="5 6">
    <name type="scientific">Virgibacillus salarius</name>
    <dbReference type="NCBI Taxonomy" id="447199"/>
    <lineage>
        <taxon>Bacteria</taxon>
        <taxon>Bacillati</taxon>
        <taxon>Bacillota</taxon>
        <taxon>Bacilli</taxon>
        <taxon>Bacillales</taxon>
        <taxon>Bacillaceae</taxon>
        <taxon>Virgibacillus</taxon>
    </lineage>
</organism>
<dbReference type="Pfam" id="PF00440">
    <property type="entry name" value="TetR_N"/>
    <property type="match status" value="1"/>
</dbReference>
<sequence>MLREARKKELKEKIFFESIRLFSEKGIDEVSVSEITKACGIAKGTFYNYFSTKESVLLFVGQSQMDRITNIQESLDMDVKQKIITLFTDLTTRYEEYPKLMKFAVAELFKTSGIIDDEMNAVQQLKDLLMNLLKEEIEREHIKVHVELEDIASILLGTYFTSVMMWVHHEQSVTTLLQSVNRRVSLLLEQFIMNKEEDQ</sequence>
<dbReference type="InterPro" id="IPR009057">
    <property type="entry name" value="Homeodomain-like_sf"/>
</dbReference>
<evidence type="ECO:0000313" key="5">
    <source>
        <dbReference type="EMBL" id="MBR7795756.1"/>
    </source>
</evidence>
<evidence type="ECO:0000256" key="2">
    <source>
        <dbReference type="ARBA" id="ARBA00023125"/>
    </source>
</evidence>
<dbReference type="GO" id="GO:0003677">
    <property type="term" value="F:DNA binding"/>
    <property type="evidence" value="ECO:0007669"/>
    <property type="project" value="UniProtKB-UniRule"/>
</dbReference>
<dbReference type="InterPro" id="IPR050624">
    <property type="entry name" value="HTH-type_Tx_Regulator"/>
</dbReference>
<dbReference type="PANTHER" id="PTHR43479:SF11">
    <property type="entry name" value="ACREF_ENVCD OPERON REPRESSOR-RELATED"/>
    <property type="match status" value="1"/>
</dbReference>
<dbReference type="PRINTS" id="PR00455">
    <property type="entry name" value="HTHTETR"/>
</dbReference>
<reference evidence="5" key="1">
    <citation type="submission" date="2021-04" db="EMBL/GenBank/DDBJ databases">
        <title>Isolation and polyphasic classification of algal microorganism.</title>
        <authorList>
            <person name="Wang S."/>
        </authorList>
    </citation>
    <scope>NUCLEOTIDE SEQUENCE</scope>
    <source>
        <strain evidence="5">720a</strain>
    </source>
</reference>
<dbReference type="Proteomes" id="UP000675284">
    <property type="component" value="Unassembled WGS sequence"/>
</dbReference>
<evidence type="ECO:0000313" key="6">
    <source>
        <dbReference type="Proteomes" id="UP000675284"/>
    </source>
</evidence>
<proteinExistence type="predicted"/>